<keyword evidence="3" id="KW-1185">Reference proteome</keyword>
<dbReference type="EMBL" id="JADEWL010000020">
    <property type="protein sequence ID" value="MBE9212831.1"/>
    <property type="molecule type" value="Genomic_DNA"/>
</dbReference>
<sequence>MIEITQNLGLRSPSITLYAFHLRNSINQGLEPTVAEAPQLWEQLVDLGNKLHIAELQNLQQQLICYQENKYFPQAEDNRSIEYLKLLLNQKKSLNFQLISQSNGLKLQGLLCPFRLHDTYAIDLTLSFKGTLTLAQLSNINPENLLLPPQIQPSLGQTILLFGKPIETQENYQSLADACVAQILLERNSIEFVSEGYLLGNPIFEYESPHTDPAQKLHILVWLKCQDMNPDHMDKVAEIILYLLWCRHKIQYVYHQSRWCDRQTKQLYSKLEEYTQRFNQISQGANQQSLLSKLLGEIRKTELEYVRYLGELADHENTISINEQNYSTKLKKLELLPETNLNLWQQFLDYARNKLQKQIQIDLRSLKPGRERLEHLKATVGEAIVNQGVESRNTYHKEIENEDNTSGIPPKIYSKLRNALLDCEQFDSVQQLRNFFKLNTPLKPWRSCWKAGSPSEMVEDAIGYLHDKFRSDTKENALIILVRLLADSIDPGDSRNQILADLAQELSVVLARNVT</sequence>
<dbReference type="Pfam" id="PF20689">
    <property type="entry name" value="bDLD1"/>
    <property type="match status" value="1"/>
</dbReference>
<dbReference type="InterPro" id="IPR048917">
    <property type="entry name" value="bDLD1"/>
</dbReference>
<evidence type="ECO:0000313" key="3">
    <source>
        <dbReference type="Proteomes" id="UP000620559"/>
    </source>
</evidence>
<dbReference type="RefSeq" id="WP_193919133.1">
    <property type="nucleotide sequence ID" value="NZ_JADEWL010000020.1"/>
</dbReference>
<feature type="domain" description="Bacterial Death-like" evidence="1">
    <location>
        <begin position="407"/>
        <end position="496"/>
    </location>
</feature>
<accession>A0A8J7FEJ2</accession>
<protein>
    <recommendedName>
        <fullName evidence="1">Bacterial Death-like domain-containing protein</fullName>
    </recommendedName>
</protein>
<gene>
    <name evidence="2" type="ORF">IQ247_09015</name>
</gene>
<evidence type="ECO:0000313" key="2">
    <source>
        <dbReference type="EMBL" id="MBE9212831.1"/>
    </source>
</evidence>
<proteinExistence type="predicted"/>
<comment type="caution">
    <text evidence="2">The sequence shown here is derived from an EMBL/GenBank/DDBJ whole genome shotgun (WGS) entry which is preliminary data.</text>
</comment>
<organism evidence="2 3">
    <name type="scientific">Plectonema cf. radiosum LEGE 06105</name>
    <dbReference type="NCBI Taxonomy" id="945769"/>
    <lineage>
        <taxon>Bacteria</taxon>
        <taxon>Bacillati</taxon>
        <taxon>Cyanobacteriota</taxon>
        <taxon>Cyanophyceae</taxon>
        <taxon>Oscillatoriophycideae</taxon>
        <taxon>Oscillatoriales</taxon>
        <taxon>Microcoleaceae</taxon>
        <taxon>Plectonema</taxon>
    </lineage>
</organism>
<reference evidence="2" key="1">
    <citation type="submission" date="2020-10" db="EMBL/GenBank/DDBJ databases">
        <authorList>
            <person name="Castelo-Branco R."/>
            <person name="Eusebio N."/>
            <person name="Adriana R."/>
            <person name="Vieira A."/>
            <person name="Brugerolle De Fraissinette N."/>
            <person name="Rezende De Castro R."/>
            <person name="Schneider M.P."/>
            <person name="Vasconcelos V."/>
            <person name="Leao P.N."/>
        </authorList>
    </citation>
    <scope>NUCLEOTIDE SEQUENCE</scope>
    <source>
        <strain evidence="2">LEGE 06105</strain>
    </source>
</reference>
<dbReference type="AlphaFoldDB" id="A0A8J7FEJ2"/>
<evidence type="ECO:0000259" key="1">
    <source>
        <dbReference type="Pfam" id="PF20689"/>
    </source>
</evidence>
<dbReference type="Proteomes" id="UP000620559">
    <property type="component" value="Unassembled WGS sequence"/>
</dbReference>
<name>A0A8J7FEJ2_9CYAN</name>